<dbReference type="Gene3D" id="3.40.50.300">
    <property type="entry name" value="P-loop containing nucleotide triphosphate hydrolases"/>
    <property type="match status" value="1"/>
</dbReference>
<dbReference type="InterPro" id="IPR027417">
    <property type="entry name" value="P-loop_NTPase"/>
</dbReference>
<proteinExistence type="predicted"/>
<evidence type="ECO:0000313" key="1">
    <source>
        <dbReference type="EMBL" id="OGF79424.1"/>
    </source>
</evidence>
<comment type="caution">
    <text evidence="1">The sequence shown here is derived from an EMBL/GenBank/DDBJ whole genome shotgun (WGS) entry which is preliminary data.</text>
</comment>
<organism evidence="1 2">
    <name type="scientific">Candidatus Giovannonibacteria bacterium RIFCSPHIGHO2_02_43_13</name>
    <dbReference type="NCBI Taxonomy" id="1798330"/>
    <lineage>
        <taxon>Bacteria</taxon>
        <taxon>Candidatus Giovannoniibacteriota</taxon>
    </lineage>
</organism>
<gene>
    <name evidence="1" type="ORF">A2W54_02635</name>
</gene>
<sequence>MLFFLSVARLRAEIDRENMLVVITALPGTLEEKDCEAHETYAKERGIDLKFHHIGKDIFQVAKEHQIEVAPDNILDIDHEKLDLCRTIVLERKAQAIADRQRKNDQRNIDVLRTHANFIWNDVARRPWYTRDILALKPDVFITVVDDAEKILDRLNQRSQWSRWDFALKDILNWINMEVNTTDDWANLTGKPFRIIPKTAPPKFLYQILCKPEAEIVYMSMPLTFAYDPSTQRKVDDLVKFLEKYFTIIDPRWIDPLAASKGRDFDRAVYNNVVNRDLEWFVRQSKRVIAYFPKIVLSSGLVIEVYNAFISTKDTWLIWPKGKTISPFSKQYAREVFYGLDELKRHVKENFKEIR</sequence>
<dbReference type="AlphaFoldDB" id="A0A1F5WUX4"/>
<dbReference type="Proteomes" id="UP000178425">
    <property type="component" value="Unassembled WGS sequence"/>
</dbReference>
<dbReference type="EMBL" id="MFHI01000003">
    <property type="protein sequence ID" value="OGF79424.1"/>
    <property type="molecule type" value="Genomic_DNA"/>
</dbReference>
<protein>
    <submittedName>
        <fullName evidence="1">Uncharacterized protein</fullName>
    </submittedName>
</protein>
<evidence type="ECO:0000313" key="2">
    <source>
        <dbReference type="Proteomes" id="UP000178425"/>
    </source>
</evidence>
<name>A0A1F5WUX4_9BACT</name>
<reference evidence="1 2" key="1">
    <citation type="journal article" date="2016" name="Nat. Commun.">
        <title>Thousands of microbial genomes shed light on interconnected biogeochemical processes in an aquifer system.</title>
        <authorList>
            <person name="Anantharaman K."/>
            <person name="Brown C.T."/>
            <person name="Hug L.A."/>
            <person name="Sharon I."/>
            <person name="Castelle C.J."/>
            <person name="Probst A.J."/>
            <person name="Thomas B.C."/>
            <person name="Singh A."/>
            <person name="Wilkins M.J."/>
            <person name="Karaoz U."/>
            <person name="Brodie E.L."/>
            <person name="Williams K.H."/>
            <person name="Hubbard S.S."/>
            <person name="Banfield J.F."/>
        </authorList>
    </citation>
    <scope>NUCLEOTIDE SEQUENCE [LARGE SCALE GENOMIC DNA]</scope>
</reference>
<accession>A0A1F5WUX4</accession>